<protein>
    <submittedName>
        <fullName evidence="1">Uncharacterized protein</fullName>
    </submittedName>
</protein>
<dbReference type="Proteomes" id="UP001549077">
    <property type="component" value="Unassembled WGS sequence"/>
</dbReference>
<dbReference type="EMBL" id="JBEPMY010000021">
    <property type="protein sequence ID" value="MET3757841.1"/>
    <property type="molecule type" value="Genomic_DNA"/>
</dbReference>
<name>A0ABV2MN60_9HYPH</name>
<gene>
    <name evidence="1" type="ORF">ABID08_005222</name>
</gene>
<organism evidence="1 2">
    <name type="scientific">Rhizobium binae</name>
    <dbReference type="NCBI Taxonomy" id="1138190"/>
    <lineage>
        <taxon>Bacteria</taxon>
        <taxon>Pseudomonadati</taxon>
        <taxon>Pseudomonadota</taxon>
        <taxon>Alphaproteobacteria</taxon>
        <taxon>Hyphomicrobiales</taxon>
        <taxon>Rhizobiaceae</taxon>
        <taxon>Rhizobium/Agrobacterium group</taxon>
        <taxon>Rhizobium</taxon>
    </lineage>
</organism>
<keyword evidence="2" id="KW-1185">Reference proteome</keyword>
<reference evidence="1 2" key="1">
    <citation type="submission" date="2024-06" db="EMBL/GenBank/DDBJ databases">
        <title>Genomic Encyclopedia of Type Strains, Phase IV (KMG-IV): sequencing the most valuable type-strain genomes for metagenomic binning, comparative biology and taxonomic classification.</title>
        <authorList>
            <person name="Goeker M."/>
        </authorList>
    </citation>
    <scope>NUCLEOTIDE SEQUENCE [LARGE SCALE GENOMIC DNA]</scope>
    <source>
        <strain evidence="1 2">DSM 29288</strain>
    </source>
</reference>
<accession>A0ABV2MN60</accession>
<dbReference type="RefSeq" id="WP_246763179.1">
    <property type="nucleotide sequence ID" value="NZ_CP071610.1"/>
</dbReference>
<evidence type="ECO:0000313" key="2">
    <source>
        <dbReference type="Proteomes" id="UP001549077"/>
    </source>
</evidence>
<comment type="caution">
    <text evidence="1">The sequence shown here is derived from an EMBL/GenBank/DDBJ whole genome shotgun (WGS) entry which is preliminary data.</text>
</comment>
<sequence length="141" mass="15529">MEVDLKAPTGLHPSIWYKTVWAGTLCTHSPAGVALPGRILYIANMSDEQTISNSTKSAVEKVLRDRLGQAGFSGADIRADRDSDGDPILLVDVKYAYSDKPINSKLTYGLSTEMRKALSALGETRFPHIRHHFDEQQKIAS</sequence>
<evidence type="ECO:0000313" key="1">
    <source>
        <dbReference type="EMBL" id="MET3757841.1"/>
    </source>
</evidence>
<proteinExistence type="predicted"/>
<dbReference type="GeneID" id="91152920"/>